<gene>
    <name evidence="1" type="ORF">A3D09_00110</name>
</gene>
<proteinExistence type="predicted"/>
<evidence type="ECO:0000313" key="2">
    <source>
        <dbReference type="Proteomes" id="UP000177390"/>
    </source>
</evidence>
<comment type="caution">
    <text evidence="1">The sequence shown here is derived from an EMBL/GenBank/DDBJ whole genome shotgun (WGS) entry which is preliminary data.</text>
</comment>
<protein>
    <submittedName>
        <fullName evidence="1">Uncharacterized protein</fullName>
    </submittedName>
</protein>
<accession>A0A1F5ETC9</accession>
<name>A0A1F5ETC9_9BACT</name>
<dbReference type="AlphaFoldDB" id="A0A1F5ETC9"/>
<reference evidence="1 2" key="1">
    <citation type="journal article" date="2016" name="Nat. Commun.">
        <title>Thousands of microbial genomes shed light on interconnected biogeochemical processes in an aquifer system.</title>
        <authorList>
            <person name="Anantharaman K."/>
            <person name="Brown C.T."/>
            <person name="Hug L.A."/>
            <person name="Sharon I."/>
            <person name="Castelle C.J."/>
            <person name="Probst A.J."/>
            <person name="Thomas B.C."/>
            <person name="Singh A."/>
            <person name="Wilkins M.J."/>
            <person name="Karaoz U."/>
            <person name="Brodie E.L."/>
            <person name="Williams K.H."/>
            <person name="Hubbard S.S."/>
            <person name="Banfield J.F."/>
        </authorList>
    </citation>
    <scope>NUCLEOTIDE SEQUENCE [LARGE SCALE GENOMIC DNA]</scope>
</reference>
<dbReference type="Proteomes" id="UP000177390">
    <property type="component" value="Unassembled WGS sequence"/>
</dbReference>
<dbReference type="EMBL" id="MFAH01000049">
    <property type="protein sequence ID" value="OGD70647.1"/>
    <property type="molecule type" value="Genomic_DNA"/>
</dbReference>
<organism evidence="1 2">
    <name type="scientific">Candidatus Collierbacteria bacterium RIFCSPHIGHO2_02_FULL_49_10</name>
    <dbReference type="NCBI Taxonomy" id="1817723"/>
    <lineage>
        <taxon>Bacteria</taxon>
        <taxon>Candidatus Collieribacteriota</taxon>
    </lineage>
</organism>
<evidence type="ECO:0000313" key="1">
    <source>
        <dbReference type="EMBL" id="OGD70647.1"/>
    </source>
</evidence>
<sequence>MVDSADREKAEMGQRKVPWQERIIGPILALEPLLDHPELFGNGRASEEGLRRALEKDHPEAVEYVIERSRKSVEDDGASPFRVNTLTTLYAPALQILWPPKTEATLESDDFRDFCEKWLGDHLTPGERQSLLHRLIGVKAIMDVKKQFKRDKNRPKVKRVEAQRVFDFAKLAVAIIDDYMSRPVDQVEVERLIDRCKQRLSGERKTIFHEKFQELWRRAVATKSVTLVLDQR</sequence>